<feature type="chain" id="PRO_5016357391" evidence="2">
    <location>
        <begin position="25"/>
        <end position="1020"/>
    </location>
</feature>
<keyword evidence="2" id="KW-0732">Signal</keyword>
<evidence type="ECO:0000313" key="4">
    <source>
        <dbReference type="EMBL" id="RAJ25423.1"/>
    </source>
</evidence>
<protein>
    <submittedName>
        <fullName evidence="4">TonB-linked SusC/RagA family outer membrane protein</fullName>
    </submittedName>
</protein>
<dbReference type="OrthoDB" id="9768177at2"/>
<dbReference type="SUPFAM" id="SSF49464">
    <property type="entry name" value="Carboxypeptidase regulatory domain-like"/>
    <property type="match status" value="1"/>
</dbReference>
<proteinExistence type="inferred from homology"/>
<dbReference type="InterPro" id="IPR008969">
    <property type="entry name" value="CarboxyPept-like_regulatory"/>
</dbReference>
<keyword evidence="1" id="KW-0998">Cell outer membrane</keyword>
<comment type="subcellular location">
    <subcellularLocation>
        <location evidence="1">Cell outer membrane</location>
        <topology evidence="1">Multi-pass membrane protein</topology>
    </subcellularLocation>
</comment>
<sequence>MKRIFTKFSVLTFLCLLFINAASAQNITVKGTITDGQDKTTIPAVSVVVKGTTTGTQTDANGKYAISVPANGTLVFTYIGYNTQEVPVNNQTTINASLASSSQQLEQVVVVGYGTQRKVDVTGSVASLKGSEISKQASTNPVSALQGKIAGVAITNTGTPGSAPQIRIRGLGTIFGNQAPLYVVDGVWYSDINFLNPGDIENMSVLKDASAQSIYGIRAANGVVLITTKKGKLGSATTINYDAYAGFQSVTNKVKMANATEYGTVINELYTQNGQDPLFKDPSALGTGTDWYKQILQDAFVMNHNISIAGGTEKSTYNVSLGYLDQDGIVKTNNFKRYTARVSNDIQIFKDLKVGYNVTGVASQSRDIPQTIFHQMYSASPTISVFNPDGTYGDPKLQNLGDGANFNPQATLDYFNQQTKDYRVTGNIYAELKFAKHFTFRTSVGGEFGQMENRKYNPVYFATTAQKNDVSLLDLKRVETRNWIVENTLTYQNTFNEDHSLTVLLGQSAQSNKAYTINASAQNVPFNSDADLYLSLGDAATRSILDQGSLIKFASYFGRVNYAFKNKYLLNASIRADGASQFYGNETWGYFPSVGAGWVVTNEDFMKDQTVFSSLKIRGSWGKVGNASVPINPSQLTVSQTGQLIAFFNGLPSTGASIDMVVPPAIVWEKGIGSNIGFEAAFLKNRLTVEGEYYTRKTSRAIFAIPALMSLGTVTNDLIGNQADLQNSGVELSAAWSDVTGGGLTYSIGGNISYNKNKVTSVLSGKTPIYGGSTGLTNGYVANRTIEGSPIGEFFGYKTVGVFQNAADVANSPAQAGALPGGFKYADTNGDGKINSQDRVPLGNPNPKYTYGINTSFAYKNFDLALDFQGVAGVDVYNSNLAYRFGNENFTKDFVDNRWHGEGTSNTYPSASIGSSANSAPNSFYVSSGSYFRVRNAQIGYTLPKSILTKWKIQKIRFYANAQNAINLFGYKGFSPEVGPIPVDNAEKILASQTNYLNAGLDANVYPLYATYNFGVNLTF</sequence>
<dbReference type="InterPro" id="IPR023997">
    <property type="entry name" value="TonB-dep_OMP_SusC/RagA_CS"/>
</dbReference>
<dbReference type="Gene3D" id="2.60.40.1120">
    <property type="entry name" value="Carboxypeptidase-like, regulatory domain"/>
    <property type="match status" value="1"/>
</dbReference>
<evidence type="ECO:0000256" key="1">
    <source>
        <dbReference type="PROSITE-ProRule" id="PRU01360"/>
    </source>
</evidence>
<dbReference type="STRING" id="188932.AY601_4799"/>
<dbReference type="Proteomes" id="UP000249754">
    <property type="component" value="Unassembled WGS sequence"/>
</dbReference>
<comment type="similarity">
    <text evidence="1">Belongs to the TonB-dependent receptor family.</text>
</comment>
<dbReference type="SUPFAM" id="SSF56935">
    <property type="entry name" value="Porins"/>
    <property type="match status" value="1"/>
</dbReference>
<keyword evidence="1" id="KW-0812">Transmembrane</keyword>
<keyword evidence="1" id="KW-0472">Membrane</keyword>
<dbReference type="Pfam" id="PF07715">
    <property type="entry name" value="Plug"/>
    <property type="match status" value="1"/>
</dbReference>
<dbReference type="PROSITE" id="PS52016">
    <property type="entry name" value="TONB_DEPENDENT_REC_3"/>
    <property type="match status" value="1"/>
</dbReference>
<dbReference type="GO" id="GO:0009279">
    <property type="term" value="C:cell outer membrane"/>
    <property type="evidence" value="ECO:0007669"/>
    <property type="project" value="UniProtKB-SubCell"/>
</dbReference>
<comment type="caution">
    <text evidence="4">The sequence shown here is derived from an EMBL/GenBank/DDBJ whole genome shotgun (WGS) entry which is preliminary data.</text>
</comment>
<evidence type="ECO:0000313" key="5">
    <source>
        <dbReference type="Proteomes" id="UP000249754"/>
    </source>
</evidence>
<reference evidence="4 5" key="1">
    <citation type="submission" date="2018-06" db="EMBL/GenBank/DDBJ databases">
        <title>Genomic Encyclopedia of Archaeal and Bacterial Type Strains, Phase II (KMG-II): from individual species to whole genera.</title>
        <authorList>
            <person name="Goeker M."/>
        </authorList>
    </citation>
    <scope>NUCLEOTIDE SEQUENCE [LARGE SCALE GENOMIC DNA]</scope>
    <source>
        <strain evidence="4 5">DSM 14825</strain>
    </source>
</reference>
<name>A0A327SCN4_9SPHI</name>
<evidence type="ECO:0000259" key="3">
    <source>
        <dbReference type="Pfam" id="PF07715"/>
    </source>
</evidence>
<feature type="domain" description="TonB-dependent receptor plug" evidence="3">
    <location>
        <begin position="118"/>
        <end position="223"/>
    </location>
</feature>
<evidence type="ECO:0000256" key="2">
    <source>
        <dbReference type="SAM" id="SignalP"/>
    </source>
</evidence>
<gene>
    <name evidence="4" type="ORF">LY11_04158</name>
</gene>
<dbReference type="EMBL" id="QLLR01000027">
    <property type="protein sequence ID" value="RAJ25423.1"/>
    <property type="molecule type" value="Genomic_DNA"/>
</dbReference>
<accession>A0A327SCN4</accession>
<feature type="signal peptide" evidence="2">
    <location>
        <begin position="1"/>
        <end position="24"/>
    </location>
</feature>
<organism evidence="4 5">
    <name type="scientific">Pedobacter cryoconitis</name>
    <dbReference type="NCBI Taxonomy" id="188932"/>
    <lineage>
        <taxon>Bacteria</taxon>
        <taxon>Pseudomonadati</taxon>
        <taxon>Bacteroidota</taxon>
        <taxon>Sphingobacteriia</taxon>
        <taxon>Sphingobacteriales</taxon>
        <taxon>Sphingobacteriaceae</taxon>
        <taxon>Pedobacter</taxon>
    </lineage>
</organism>
<dbReference type="InterPro" id="IPR037066">
    <property type="entry name" value="Plug_dom_sf"/>
</dbReference>
<dbReference type="RefSeq" id="WP_111635525.1">
    <property type="nucleotide sequence ID" value="NZ_QLLR01000027.1"/>
</dbReference>
<dbReference type="NCBIfam" id="TIGR04057">
    <property type="entry name" value="SusC_RagA_signa"/>
    <property type="match status" value="1"/>
</dbReference>
<dbReference type="Gene3D" id="2.170.130.10">
    <property type="entry name" value="TonB-dependent receptor, plug domain"/>
    <property type="match status" value="1"/>
</dbReference>
<dbReference type="InterPro" id="IPR012910">
    <property type="entry name" value="Plug_dom"/>
</dbReference>
<dbReference type="AlphaFoldDB" id="A0A327SCN4"/>
<keyword evidence="1" id="KW-0813">Transport</keyword>
<dbReference type="InterPro" id="IPR039426">
    <property type="entry name" value="TonB-dep_rcpt-like"/>
</dbReference>
<dbReference type="Pfam" id="PF13715">
    <property type="entry name" value="CarbopepD_reg_2"/>
    <property type="match status" value="1"/>
</dbReference>
<dbReference type="NCBIfam" id="TIGR04056">
    <property type="entry name" value="OMP_RagA_SusC"/>
    <property type="match status" value="1"/>
</dbReference>
<keyword evidence="1" id="KW-1134">Transmembrane beta strand</keyword>
<dbReference type="InterPro" id="IPR023996">
    <property type="entry name" value="TonB-dep_OMP_SusC/RagA"/>
</dbReference>